<name>A0A090MXS2_STRRB</name>
<dbReference type="InterPro" id="IPR024079">
    <property type="entry name" value="MetalloPept_cat_dom_sf"/>
</dbReference>
<feature type="domain" description="Peptidase M12A" evidence="9">
    <location>
        <begin position="81"/>
        <end position="289"/>
    </location>
</feature>
<evidence type="ECO:0000313" key="12">
    <source>
        <dbReference type="WBParaSite" id="SRAE_2000060300.1"/>
    </source>
</evidence>
<sequence>MTCYYLIFIIYIINCLHSTFQYAQTKKLIKKNETAKLLDRVFQNDMILTKSDIKIFFDNNDTSKSTETTLSQDEKLMTFYTALAPTSPKRWVKYFENGTYYIPYNFDKTIKNQEKNLVLKCMNIIAQHTCIQFRKRTTEINYLNIQSTIEQGCFSYVGMRGGKQIIQLGNKESSTCFLKRIITHELLHSVGLYHEHMRKDRDDYIIIHKENIKEGAEIQFQKIVGSGVSTYDTPYDYLSIMHYGKNFFAKDDKLITIEPRNRKFLNLIGRRETPSFYDWEKVCEMYQCTICNNNSYKLLDKSMYFLNYLFLLIVKNLFL</sequence>
<evidence type="ECO:0000259" key="9">
    <source>
        <dbReference type="PROSITE" id="PS51864"/>
    </source>
</evidence>
<dbReference type="CTD" id="36378293"/>
<dbReference type="OMA" id="RDIVIHE"/>
<dbReference type="GO" id="GO:0004222">
    <property type="term" value="F:metalloendopeptidase activity"/>
    <property type="evidence" value="ECO:0007669"/>
    <property type="project" value="UniProtKB-UniRule"/>
</dbReference>
<comment type="caution">
    <text evidence="7">Lacks conserved residue(s) required for the propagation of feature annotation.</text>
</comment>
<evidence type="ECO:0000256" key="2">
    <source>
        <dbReference type="ARBA" id="ARBA00022723"/>
    </source>
</evidence>
<feature type="binding site" evidence="7">
    <location>
        <position position="184"/>
    </location>
    <ligand>
        <name>Zn(2+)</name>
        <dbReference type="ChEBI" id="CHEBI:29105"/>
        <note>catalytic</note>
    </ligand>
</feature>
<keyword evidence="6" id="KW-1015">Disulfide bond</keyword>
<dbReference type="AlphaFoldDB" id="A0A090MXS2"/>
<evidence type="ECO:0000313" key="11">
    <source>
        <dbReference type="Proteomes" id="UP000035682"/>
    </source>
</evidence>
<reference evidence="12" key="2">
    <citation type="submission" date="2020-12" db="UniProtKB">
        <authorList>
            <consortium name="WormBaseParasite"/>
        </authorList>
    </citation>
    <scope>IDENTIFICATION</scope>
</reference>
<keyword evidence="2 7" id="KW-0479">Metal-binding</keyword>
<dbReference type="CDD" id="cd04280">
    <property type="entry name" value="ZnMc_astacin_like"/>
    <property type="match status" value="1"/>
</dbReference>
<dbReference type="EC" id="3.4.24.-" evidence="8"/>
<dbReference type="Gene3D" id="3.40.390.10">
    <property type="entry name" value="Collagenase (Catalytic Domain)"/>
    <property type="match status" value="1"/>
</dbReference>
<keyword evidence="4 7" id="KW-0862">Zinc</keyword>
<dbReference type="PRINTS" id="PR00480">
    <property type="entry name" value="ASTACIN"/>
</dbReference>
<dbReference type="GO" id="GO:0006508">
    <property type="term" value="P:proteolysis"/>
    <property type="evidence" value="ECO:0007669"/>
    <property type="project" value="UniProtKB-KW"/>
</dbReference>
<evidence type="ECO:0000256" key="5">
    <source>
        <dbReference type="ARBA" id="ARBA00023049"/>
    </source>
</evidence>
<keyword evidence="3 7" id="KW-0378">Hydrolase</keyword>
<evidence type="ECO:0000256" key="7">
    <source>
        <dbReference type="PROSITE-ProRule" id="PRU01211"/>
    </source>
</evidence>
<feature type="binding site" evidence="7">
    <location>
        <position position="188"/>
    </location>
    <ligand>
        <name>Zn(2+)</name>
        <dbReference type="ChEBI" id="CHEBI:29105"/>
        <note>catalytic</note>
    </ligand>
</feature>
<feature type="active site" evidence="7">
    <location>
        <position position="185"/>
    </location>
</feature>
<dbReference type="InterPro" id="IPR006026">
    <property type="entry name" value="Peptidase_Metallo"/>
</dbReference>
<evidence type="ECO:0000313" key="10">
    <source>
        <dbReference type="EMBL" id="CEF65929.1"/>
    </source>
</evidence>
<keyword evidence="5 7" id="KW-0482">Metalloprotease</keyword>
<proteinExistence type="predicted"/>
<reference evidence="10 11" key="1">
    <citation type="submission" date="2014-09" db="EMBL/GenBank/DDBJ databases">
        <authorList>
            <person name="Martin A.A."/>
        </authorList>
    </citation>
    <scope>NUCLEOTIDE SEQUENCE</scope>
    <source>
        <strain evidence="11">ED321</strain>
        <strain evidence="10">ED321 Heterogonic</strain>
    </source>
</reference>
<dbReference type="WBParaSite" id="SRAE_2000060300.1">
    <property type="protein sequence ID" value="SRAE_2000060300.1"/>
    <property type="gene ID" value="WBGene00260799"/>
</dbReference>
<dbReference type="EMBL" id="LN609529">
    <property type="protein sequence ID" value="CEF65929.1"/>
    <property type="molecule type" value="Genomic_DNA"/>
</dbReference>
<dbReference type="OrthoDB" id="7721051at2759"/>
<evidence type="ECO:0000256" key="6">
    <source>
        <dbReference type="ARBA" id="ARBA00023157"/>
    </source>
</evidence>
<dbReference type="STRING" id="34506.A0A090MXS2"/>
<evidence type="ECO:0000256" key="3">
    <source>
        <dbReference type="ARBA" id="ARBA00022801"/>
    </source>
</evidence>
<protein>
    <recommendedName>
        <fullName evidence="8">Metalloendopeptidase</fullName>
        <ecNumber evidence="8">3.4.24.-</ecNumber>
    </recommendedName>
</protein>
<dbReference type="Pfam" id="PF01400">
    <property type="entry name" value="Astacin"/>
    <property type="match status" value="1"/>
</dbReference>
<keyword evidence="1 7" id="KW-0645">Protease</keyword>
<comment type="cofactor">
    <cofactor evidence="7 8">
        <name>Zn(2+)</name>
        <dbReference type="ChEBI" id="CHEBI:29105"/>
    </cofactor>
    <text evidence="7 8">Binds 1 zinc ion per subunit.</text>
</comment>
<dbReference type="GeneID" id="36378293"/>
<evidence type="ECO:0000313" key="13">
    <source>
        <dbReference type="WormBase" id="SRAE_2000060300"/>
    </source>
</evidence>
<dbReference type="WormBase" id="SRAE_2000060300">
    <property type="protein sequence ID" value="SRP03896"/>
    <property type="gene ID" value="WBGene00260799"/>
</dbReference>
<dbReference type="SMART" id="SM00235">
    <property type="entry name" value="ZnMc"/>
    <property type="match status" value="1"/>
</dbReference>
<dbReference type="InterPro" id="IPR034035">
    <property type="entry name" value="Astacin-like_dom"/>
</dbReference>
<evidence type="ECO:0000256" key="4">
    <source>
        <dbReference type="ARBA" id="ARBA00022833"/>
    </source>
</evidence>
<dbReference type="PROSITE" id="PS51864">
    <property type="entry name" value="ASTACIN"/>
    <property type="match status" value="1"/>
</dbReference>
<evidence type="ECO:0000256" key="8">
    <source>
        <dbReference type="RuleBase" id="RU361183"/>
    </source>
</evidence>
<organism evidence="10">
    <name type="scientific">Strongyloides ratti</name>
    <name type="common">Parasitic roundworm</name>
    <dbReference type="NCBI Taxonomy" id="34506"/>
    <lineage>
        <taxon>Eukaryota</taxon>
        <taxon>Metazoa</taxon>
        <taxon>Ecdysozoa</taxon>
        <taxon>Nematoda</taxon>
        <taxon>Chromadorea</taxon>
        <taxon>Rhabditida</taxon>
        <taxon>Tylenchina</taxon>
        <taxon>Panagrolaimomorpha</taxon>
        <taxon>Strongyloidoidea</taxon>
        <taxon>Strongyloididae</taxon>
        <taxon>Strongyloides</taxon>
    </lineage>
</organism>
<dbReference type="PANTHER" id="PTHR10127">
    <property type="entry name" value="DISCOIDIN, CUB, EGF, LAMININ , AND ZINC METALLOPROTEASE DOMAIN CONTAINING"/>
    <property type="match status" value="1"/>
</dbReference>
<gene>
    <name evidence="10 12 13" type="ORF">SRAE_2000060300</name>
</gene>
<keyword evidence="11" id="KW-1185">Reference proteome</keyword>
<dbReference type="Proteomes" id="UP000035682">
    <property type="component" value="Unplaced"/>
</dbReference>
<dbReference type="RefSeq" id="XP_024505129.1">
    <property type="nucleotide sequence ID" value="XM_024651453.1"/>
</dbReference>
<dbReference type="PANTHER" id="PTHR10127:SF780">
    <property type="entry name" value="METALLOENDOPEPTIDASE"/>
    <property type="match status" value="1"/>
</dbReference>
<evidence type="ECO:0000256" key="1">
    <source>
        <dbReference type="ARBA" id="ARBA00022670"/>
    </source>
</evidence>
<feature type="binding site" evidence="7">
    <location>
        <position position="194"/>
    </location>
    <ligand>
        <name>Zn(2+)</name>
        <dbReference type="ChEBI" id="CHEBI:29105"/>
        <note>catalytic</note>
    </ligand>
</feature>
<accession>A0A090MXS2</accession>
<dbReference type="SUPFAM" id="SSF55486">
    <property type="entry name" value="Metalloproteases ('zincins'), catalytic domain"/>
    <property type="match status" value="1"/>
</dbReference>
<dbReference type="GO" id="GO:0008270">
    <property type="term" value="F:zinc ion binding"/>
    <property type="evidence" value="ECO:0007669"/>
    <property type="project" value="UniProtKB-UniRule"/>
</dbReference>
<dbReference type="InterPro" id="IPR001506">
    <property type="entry name" value="Peptidase_M12A"/>
</dbReference>